<dbReference type="PANTHER" id="PTHR30290:SF9">
    <property type="entry name" value="OLIGOPEPTIDE-BINDING PROTEIN APPA"/>
    <property type="match status" value="1"/>
</dbReference>
<feature type="domain" description="Solute-binding protein family 5" evidence="4">
    <location>
        <begin position="120"/>
        <end position="488"/>
    </location>
</feature>
<dbReference type="PROSITE" id="PS51257">
    <property type="entry name" value="PROKAR_LIPOPROTEIN"/>
    <property type="match status" value="1"/>
</dbReference>
<dbReference type="GO" id="GO:1904680">
    <property type="term" value="F:peptide transmembrane transporter activity"/>
    <property type="evidence" value="ECO:0007669"/>
    <property type="project" value="TreeGrafter"/>
</dbReference>
<dbReference type="InterPro" id="IPR039424">
    <property type="entry name" value="SBP_5"/>
</dbReference>
<dbReference type="GO" id="GO:0030288">
    <property type="term" value="C:outer membrane-bounded periplasmic space"/>
    <property type="evidence" value="ECO:0007669"/>
    <property type="project" value="UniProtKB-ARBA"/>
</dbReference>
<comment type="similarity">
    <text evidence="1">Belongs to the bacterial solute-binding protein 5 family.</text>
</comment>
<protein>
    <submittedName>
        <fullName evidence="5">ABC transporter substrate-binding protein</fullName>
    </submittedName>
</protein>
<dbReference type="GO" id="GO:0043190">
    <property type="term" value="C:ATP-binding cassette (ABC) transporter complex"/>
    <property type="evidence" value="ECO:0007669"/>
    <property type="project" value="InterPro"/>
</dbReference>
<dbReference type="AlphaFoldDB" id="A0A7C1FQA4"/>
<dbReference type="Pfam" id="PF00496">
    <property type="entry name" value="SBP_bac_5"/>
    <property type="match status" value="1"/>
</dbReference>
<keyword evidence="3" id="KW-0732">Signal</keyword>
<dbReference type="Gene3D" id="3.10.105.10">
    <property type="entry name" value="Dipeptide-binding Protein, Domain 3"/>
    <property type="match status" value="1"/>
</dbReference>
<dbReference type="GO" id="GO:0015833">
    <property type="term" value="P:peptide transport"/>
    <property type="evidence" value="ECO:0007669"/>
    <property type="project" value="TreeGrafter"/>
</dbReference>
<dbReference type="InterPro" id="IPR030678">
    <property type="entry name" value="Peptide/Ni-bd"/>
</dbReference>
<evidence type="ECO:0000256" key="1">
    <source>
        <dbReference type="ARBA" id="ARBA00005695"/>
    </source>
</evidence>
<sequence length="579" mass="63775">MRRRSSVLWILLVLVLVYACRRAPATEVATPEVFPSTPAASGPVVTAAPEMPGNAAQSPIPRAVIPATPATSASVERGIVEAGFEEPRTLNPLFVADPLSDALSRLVFDGLVSLDPTSGEPVPALATSWDVSDDGTTYTFHLRENVRWHDGQPFTASDVAFTYTRLLDPDVRSPRYSRLAERVKSVDIIDSQTVRITLIRPDASFLSTLATIGIVPEHVLGTVLPQQLVTDPFGLSSAVGTGPFILTQWLRGVSLTFRANPDYYRGAPTIPQYTYRVVSTLDELARGLQDGTIDWATLDPAQVSQLPALDGVTVERYPGYELVLVALQLDPAKNKLFTDLRVRKALLLGIDRAAIVEKVWGEWARVAETLQPPASWAAGEPPVRYPYDPAEAQRLLEEAGWVLGDDGVRVRQGQRLQFGLLATGSDPSRRAVAELLQQQWRAIGVDVQLDLASWGEVRRRATQERDFDALLIGVLWDVDPDQSSVWSSDSFFDGLNFGHYLSPDVDRLLVEAVGTTDRARRIELYRAIEQQVLSDLPVLPIAFPDVIVVRSERLQVPAMNALVVRTRAGVEQWQVRADR</sequence>
<accession>A0A7C1FQA4</accession>
<dbReference type="PANTHER" id="PTHR30290">
    <property type="entry name" value="PERIPLASMIC BINDING COMPONENT OF ABC TRANSPORTER"/>
    <property type="match status" value="1"/>
</dbReference>
<evidence type="ECO:0000259" key="4">
    <source>
        <dbReference type="Pfam" id="PF00496"/>
    </source>
</evidence>
<dbReference type="Gene3D" id="3.90.76.10">
    <property type="entry name" value="Dipeptide-binding Protein, Domain 1"/>
    <property type="match status" value="1"/>
</dbReference>
<evidence type="ECO:0000256" key="3">
    <source>
        <dbReference type="ARBA" id="ARBA00022729"/>
    </source>
</evidence>
<evidence type="ECO:0000256" key="2">
    <source>
        <dbReference type="ARBA" id="ARBA00022448"/>
    </source>
</evidence>
<gene>
    <name evidence="5" type="ORF">ENP47_07425</name>
</gene>
<reference evidence="5" key="1">
    <citation type="journal article" date="2020" name="mSystems">
        <title>Genome- and Community-Level Interaction Insights into Carbon Utilization and Element Cycling Functions of Hydrothermarchaeota in Hydrothermal Sediment.</title>
        <authorList>
            <person name="Zhou Z."/>
            <person name="Liu Y."/>
            <person name="Xu W."/>
            <person name="Pan J."/>
            <person name="Luo Z.H."/>
            <person name="Li M."/>
        </authorList>
    </citation>
    <scope>NUCLEOTIDE SEQUENCE [LARGE SCALE GENOMIC DNA]</scope>
    <source>
        <strain evidence="5">SpSt-222</strain>
    </source>
</reference>
<dbReference type="SUPFAM" id="SSF53850">
    <property type="entry name" value="Periplasmic binding protein-like II"/>
    <property type="match status" value="1"/>
</dbReference>
<keyword evidence="2" id="KW-0813">Transport</keyword>
<organism evidence="5">
    <name type="scientific">Thermomicrobium roseum</name>
    <dbReference type="NCBI Taxonomy" id="500"/>
    <lineage>
        <taxon>Bacteria</taxon>
        <taxon>Pseudomonadati</taxon>
        <taxon>Thermomicrobiota</taxon>
        <taxon>Thermomicrobia</taxon>
        <taxon>Thermomicrobiales</taxon>
        <taxon>Thermomicrobiaceae</taxon>
        <taxon>Thermomicrobium</taxon>
    </lineage>
</organism>
<dbReference type="PIRSF" id="PIRSF002741">
    <property type="entry name" value="MppA"/>
    <property type="match status" value="1"/>
</dbReference>
<name>A0A7C1FQA4_THERO</name>
<comment type="caution">
    <text evidence="5">The sequence shown here is derived from an EMBL/GenBank/DDBJ whole genome shotgun (WGS) entry which is preliminary data.</text>
</comment>
<dbReference type="Gene3D" id="3.40.190.10">
    <property type="entry name" value="Periplasmic binding protein-like II"/>
    <property type="match status" value="1"/>
</dbReference>
<dbReference type="EMBL" id="DSJL01000011">
    <property type="protein sequence ID" value="HEF65412.1"/>
    <property type="molecule type" value="Genomic_DNA"/>
</dbReference>
<dbReference type="InterPro" id="IPR000914">
    <property type="entry name" value="SBP_5_dom"/>
</dbReference>
<proteinExistence type="inferred from homology"/>
<evidence type="ECO:0000313" key="5">
    <source>
        <dbReference type="EMBL" id="HEF65412.1"/>
    </source>
</evidence>